<name>A0A4V5UUG5_9BACT</name>
<keyword evidence="1" id="KW-1133">Transmembrane helix</keyword>
<evidence type="ECO:0000313" key="4">
    <source>
        <dbReference type="Proteomes" id="UP000305848"/>
    </source>
</evidence>
<dbReference type="Pfam" id="PF00753">
    <property type="entry name" value="Lactamase_B"/>
    <property type="match status" value="1"/>
</dbReference>
<protein>
    <submittedName>
        <fullName evidence="3">MBL fold metallo-hydrolase</fullName>
    </submittedName>
</protein>
<proteinExistence type="predicted"/>
<keyword evidence="4" id="KW-1185">Reference proteome</keyword>
<dbReference type="InterPro" id="IPR001279">
    <property type="entry name" value="Metallo-B-lactamas"/>
</dbReference>
<dbReference type="InterPro" id="IPR036866">
    <property type="entry name" value="RibonucZ/Hydroxyglut_hydro"/>
</dbReference>
<feature type="domain" description="Metallo-beta-lactamase" evidence="2">
    <location>
        <begin position="28"/>
        <end position="238"/>
    </location>
</feature>
<dbReference type="Gene3D" id="3.60.15.10">
    <property type="entry name" value="Ribonuclease Z/Hydroxyacylglutathione hydrolase-like"/>
    <property type="match status" value="1"/>
</dbReference>
<dbReference type="SUPFAM" id="SSF56281">
    <property type="entry name" value="Metallo-hydrolase/oxidoreductase"/>
    <property type="match status" value="1"/>
</dbReference>
<keyword evidence="3" id="KW-0378">Hydrolase</keyword>
<dbReference type="GO" id="GO:0016787">
    <property type="term" value="F:hydrolase activity"/>
    <property type="evidence" value="ECO:0007669"/>
    <property type="project" value="UniProtKB-KW"/>
</dbReference>
<evidence type="ECO:0000256" key="1">
    <source>
        <dbReference type="SAM" id="Phobius"/>
    </source>
</evidence>
<comment type="caution">
    <text evidence="3">The sequence shown here is derived from an EMBL/GenBank/DDBJ whole genome shotgun (WGS) entry which is preliminary data.</text>
</comment>
<dbReference type="CDD" id="cd07721">
    <property type="entry name" value="yflN-like_MBL-fold"/>
    <property type="match status" value="1"/>
</dbReference>
<evidence type="ECO:0000259" key="2">
    <source>
        <dbReference type="SMART" id="SM00849"/>
    </source>
</evidence>
<dbReference type="PANTHER" id="PTHR42951">
    <property type="entry name" value="METALLO-BETA-LACTAMASE DOMAIN-CONTAINING"/>
    <property type="match status" value="1"/>
</dbReference>
<dbReference type="AlphaFoldDB" id="A0A4V5UUG5"/>
<dbReference type="InterPro" id="IPR050855">
    <property type="entry name" value="NDM-1-like"/>
</dbReference>
<reference evidence="3 4" key="1">
    <citation type="submission" date="2019-05" db="EMBL/GenBank/DDBJ databases">
        <title>Panacibacter sp. strain 17mud1-8 Genome sequencing and assembly.</title>
        <authorList>
            <person name="Chhetri G."/>
        </authorList>
    </citation>
    <scope>NUCLEOTIDE SEQUENCE [LARGE SCALE GENOMIC DNA]</scope>
    <source>
        <strain evidence="3 4">17mud1-8</strain>
    </source>
</reference>
<evidence type="ECO:0000313" key="3">
    <source>
        <dbReference type="EMBL" id="TKK68963.1"/>
    </source>
</evidence>
<gene>
    <name evidence="3" type="ORF">FC093_09725</name>
</gene>
<dbReference type="RefSeq" id="WP_137261583.1">
    <property type="nucleotide sequence ID" value="NZ_SZQL01000006.1"/>
</dbReference>
<keyword evidence="1" id="KW-0812">Transmembrane</keyword>
<dbReference type="PANTHER" id="PTHR42951:SF17">
    <property type="entry name" value="METALLO-BETA-LACTAMASE DOMAIN-CONTAINING PROTEIN"/>
    <property type="match status" value="1"/>
</dbReference>
<dbReference type="Proteomes" id="UP000305848">
    <property type="component" value="Unassembled WGS sequence"/>
</dbReference>
<dbReference type="OrthoDB" id="9802248at2"/>
<keyword evidence="1" id="KW-0472">Membrane</keyword>
<feature type="transmembrane region" description="Helical" evidence="1">
    <location>
        <begin position="296"/>
        <end position="314"/>
    </location>
</feature>
<organism evidence="3 4">
    <name type="scientific">Ilyomonas limi</name>
    <dbReference type="NCBI Taxonomy" id="2575867"/>
    <lineage>
        <taxon>Bacteria</taxon>
        <taxon>Pseudomonadati</taxon>
        <taxon>Bacteroidota</taxon>
        <taxon>Chitinophagia</taxon>
        <taxon>Chitinophagales</taxon>
        <taxon>Chitinophagaceae</taxon>
        <taxon>Ilyomonas</taxon>
    </lineage>
</organism>
<accession>A0A4V5UUG5</accession>
<dbReference type="SMART" id="SM00849">
    <property type="entry name" value="Lactamase_B"/>
    <property type="match status" value="1"/>
</dbReference>
<sequence>METTEKQPVKEKFYFQVAPNVWGTKDIFVNIYMIKDSESDKWVLVDAGLKTSAGKIKKMAADLFGEDNKPKAIIMTHGHFDHVGSLEILANQWHVPVYAHYLELPYLTGKSSYPPLDPTVGGGLMSTMAFLYSTKPVDVSSFITALPEDGTIPVLPGWRWIHTPGHTPGHISLFRDEDKVLIAGDAFVTTKAESALSTALQKKLVSGPPAYATTDWVAAYNSVKKLLLLQPETAATGHGKPMYGTELLRQLLDLYEHFDEIGIPEHGRYVKEAAVQDANGILYVPPMSAEDNYKKWIYITSAALFAASILLVTTRKKKKRFSLLK</sequence>
<dbReference type="EMBL" id="SZQL01000006">
    <property type="protein sequence ID" value="TKK68963.1"/>
    <property type="molecule type" value="Genomic_DNA"/>
</dbReference>